<dbReference type="OrthoDB" id="8958924at2759"/>
<feature type="region of interest" description="Disordered" evidence="1">
    <location>
        <begin position="124"/>
        <end position="143"/>
    </location>
</feature>
<protein>
    <recommendedName>
        <fullName evidence="2">MADF domain-containing protein</fullName>
    </recommendedName>
</protein>
<feature type="compositionally biased region" description="Low complexity" evidence="1">
    <location>
        <begin position="304"/>
        <end position="332"/>
    </location>
</feature>
<dbReference type="PROSITE" id="PS51029">
    <property type="entry name" value="MADF"/>
    <property type="match status" value="1"/>
</dbReference>
<dbReference type="Proteomes" id="UP001152320">
    <property type="component" value="Chromosome 9"/>
</dbReference>
<dbReference type="InterPro" id="IPR006578">
    <property type="entry name" value="MADF-dom"/>
</dbReference>
<organism evidence="3 4">
    <name type="scientific">Holothuria leucospilota</name>
    <name type="common">Black long sea cucumber</name>
    <name type="synonym">Mertensiothuria leucospilota</name>
    <dbReference type="NCBI Taxonomy" id="206669"/>
    <lineage>
        <taxon>Eukaryota</taxon>
        <taxon>Metazoa</taxon>
        <taxon>Echinodermata</taxon>
        <taxon>Eleutherozoa</taxon>
        <taxon>Echinozoa</taxon>
        <taxon>Holothuroidea</taxon>
        <taxon>Aspidochirotacea</taxon>
        <taxon>Aspidochirotida</taxon>
        <taxon>Holothuriidae</taxon>
        <taxon>Holothuria</taxon>
    </lineage>
</organism>
<feature type="compositionally biased region" description="Polar residues" evidence="1">
    <location>
        <begin position="285"/>
        <end position="299"/>
    </location>
</feature>
<evidence type="ECO:0000256" key="1">
    <source>
        <dbReference type="SAM" id="MobiDB-lite"/>
    </source>
</evidence>
<dbReference type="AlphaFoldDB" id="A0A9Q1C0A7"/>
<feature type="region of interest" description="Disordered" evidence="1">
    <location>
        <begin position="89"/>
        <end position="113"/>
    </location>
</feature>
<comment type="caution">
    <text evidence="3">The sequence shown here is derived from an EMBL/GenBank/DDBJ whole genome shotgun (WGS) entry which is preliminary data.</text>
</comment>
<accession>A0A9Q1C0A7</accession>
<dbReference type="EMBL" id="JAIZAY010000009">
    <property type="protein sequence ID" value="KAJ8035721.1"/>
    <property type="molecule type" value="Genomic_DNA"/>
</dbReference>
<feature type="compositionally biased region" description="Polar residues" evidence="1">
    <location>
        <begin position="124"/>
        <end position="135"/>
    </location>
</feature>
<reference evidence="3" key="1">
    <citation type="submission" date="2021-10" db="EMBL/GenBank/DDBJ databases">
        <title>Tropical sea cucumber genome reveals ecological adaptation and Cuvierian tubules defense mechanism.</title>
        <authorList>
            <person name="Chen T."/>
        </authorList>
    </citation>
    <scope>NUCLEOTIDE SEQUENCE</scope>
    <source>
        <strain evidence="3">Nanhai2018</strain>
        <tissue evidence="3">Muscle</tissue>
    </source>
</reference>
<keyword evidence="4" id="KW-1185">Reference proteome</keyword>
<feature type="domain" description="MADF" evidence="2">
    <location>
        <begin position="1"/>
        <end position="79"/>
    </location>
</feature>
<evidence type="ECO:0000313" key="3">
    <source>
        <dbReference type="EMBL" id="KAJ8035721.1"/>
    </source>
</evidence>
<feature type="compositionally biased region" description="Low complexity" evidence="1">
    <location>
        <begin position="259"/>
        <end position="281"/>
    </location>
</feature>
<gene>
    <name evidence="3" type="ORF">HOLleu_19484</name>
</gene>
<sequence>MLWRRGHKLFKDTTRKKALWETKARELEVTAKHLQGWWRGMHTWYVKLHRVKSGQAAKKFTDREMHVLQKCAFYEGEIRHRLSAPMKSVAPDVEAGSEAESETTQTQAGDTDEGLLNRLENDAAQASKSQAQMGGTSRGKKRTQYLQEEEWLTEISDSMKGNTELLAQLVRQKPSSPRELFITYVSDTLRELPDQQYEDMKRKITSLLLHTEHSSSYDPAATAMPSQSHSMPPQNVYQAYPQYQQQQVFQQKQYPNFHQYQQQQYQQHQSTQQRQQPNTSRQHARSSAENVSQILASTNDVLDDSLSQSLSGLDTSVPSLSSLTSLSTSPAPQVSGPSTPQQ</sequence>
<name>A0A9Q1C0A7_HOLLE</name>
<feature type="region of interest" description="Disordered" evidence="1">
    <location>
        <begin position="259"/>
        <end position="342"/>
    </location>
</feature>
<proteinExistence type="predicted"/>
<evidence type="ECO:0000259" key="2">
    <source>
        <dbReference type="PROSITE" id="PS51029"/>
    </source>
</evidence>
<evidence type="ECO:0000313" key="4">
    <source>
        <dbReference type="Proteomes" id="UP001152320"/>
    </source>
</evidence>